<reference evidence="1 2" key="1">
    <citation type="submission" date="2022-12" db="EMBL/GenBank/DDBJ databases">
        <title>Chromosome-scale assembly of the Ensete ventricosum genome.</title>
        <authorList>
            <person name="Dussert Y."/>
            <person name="Stocks J."/>
            <person name="Wendawek A."/>
            <person name="Woldeyes F."/>
            <person name="Nichols R.A."/>
            <person name="Borrell J.S."/>
        </authorList>
    </citation>
    <scope>NUCLEOTIDE SEQUENCE [LARGE SCALE GENOMIC DNA]</scope>
    <source>
        <strain evidence="2">cv. Maze</strain>
        <tissue evidence="1">Seeds</tissue>
    </source>
</reference>
<protein>
    <submittedName>
        <fullName evidence="1">Uncharacterized protein</fullName>
    </submittedName>
</protein>
<keyword evidence="2" id="KW-1185">Reference proteome</keyword>
<gene>
    <name evidence="1" type="ORF">OPV22_018592</name>
</gene>
<dbReference type="EMBL" id="JAQQAF010000005">
    <property type="protein sequence ID" value="KAJ8486107.1"/>
    <property type="molecule type" value="Genomic_DNA"/>
</dbReference>
<organism evidence="1 2">
    <name type="scientific">Ensete ventricosum</name>
    <name type="common">Abyssinian banana</name>
    <name type="synonym">Musa ensete</name>
    <dbReference type="NCBI Taxonomy" id="4639"/>
    <lineage>
        <taxon>Eukaryota</taxon>
        <taxon>Viridiplantae</taxon>
        <taxon>Streptophyta</taxon>
        <taxon>Embryophyta</taxon>
        <taxon>Tracheophyta</taxon>
        <taxon>Spermatophyta</taxon>
        <taxon>Magnoliopsida</taxon>
        <taxon>Liliopsida</taxon>
        <taxon>Zingiberales</taxon>
        <taxon>Musaceae</taxon>
        <taxon>Ensete</taxon>
    </lineage>
</organism>
<comment type="caution">
    <text evidence="1">The sequence shown here is derived from an EMBL/GenBank/DDBJ whole genome shotgun (WGS) entry which is preliminary data.</text>
</comment>
<name>A0AAV8QUK1_ENSVE</name>
<sequence>MFSLSFSYWMRSNPLFEIERLINRIGFRWVKSSVTSPSHVFDLNYWSSLSSSPVFASLGSIALHIHHPVFYLQN</sequence>
<dbReference type="AlphaFoldDB" id="A0AAV8QUK1"/>
<evidence type="ECO:0000313" key="2">
    <source>
        <dbReference type="Proteomes" id="UP001222027"/>
    </source>
</evidence>
<accession>A0AAV8QUK1</accession>
<proteinExistence type="predicted"/>
<dbReference type="Proteomes" id="UP001222027">
    <property type="component" value="Unassembled WGS sequence"/>
</dbReference>
<evidence type="ECO:0000313" key="1">
    <source>
        <dbReference type="EMBL" id="KAJ8486107.1"/>
    </source>
</evidence>